<dbReference type="Pfam" id="PF01047">
    <property type="entry name" value="MarR"/>
    <property type="match status" value="1"/>
</dbReference>
<dbReference type="PROSITE" id="PS50995">
    <property type="entry name" value="HTH_MARR_2"/>
    <property type="match status" value="1"/>
</dbReference>
<dbReference type="RefSeq" id="WP_093135959.1">
    <property type="nucleotide sequence ID" value="NZ_FOHJ01000008.1"/>
</dbReference>
<dbReference type="EMBL" id="FOHJ01000008">
    <property type="protein sequence ID" value="SET77634.1"/>
    <property type="molecule type" value="Genomic_DNA"/>
</dbReference>
<accession>A0A1I0H499</accession>
<organism evidence="3 4">
    <name type="scientific">Salinibacillus kushneri</name>
    <dbReference type="NCBI Taxonomy" id="237682"/>
    <lineage>
        <taxon>Bacteria</taxon>
        <taxon>Bacillati</taxon>
        <taxon>Bacillota</taxon>
        <taxon>Bacilli</taxon>
        <taxon>Bacillales</taxon>
        <taxon>Bacillaceae</taxon>
        <taxon>Salinibacillus</taxon>
    </lineage>
</organism>
<sequence>MPKPIDIETIAHLEKDLRNISYILKQKGREILAHYPITTPQFIALQWLLDEGDLTIGELSKKLYSAFSTTTDLVDRLEKNELVKRVPDSEDRRVVRIHLLEKGRTIIDEVILKRQQYLEEVLQSFNQEQIDLLKEVLCQLNKEISFHSTSTDD</sequence>
<reference evidence="4" key="1">
    <citation type="submission" date="2016-10" db="EMBL/GenBank/DDBJ databases">
        <authorList>
            <person name="Varghese N."/>
            <person name="Submissions S."/>
        </authorList>
    </citation>
    <scope>NUCLEOTIDE SEQUENCE [LARGE SCALE GENOMIC DNA]</scope>
    <source>
        <strain evidence="4">CGMCC 1.3566</strain>
    </source>
</reference>
<protein>
    <submittedName>
        <fullName evidence="3">DNA-binding transcriptional regulator, MarR family</fullName>
    </submittedName>
</protein>
<dbReference type="PANTHER" id="PTHR33164">
    <property type="entry name" value="TRANSCRIPTIONAL REGULATOR, MARR FAMILY"/>
    <property type="match status" value="1"/>
</dbReference>
<keyword evidence="1 3" id="KW-0238">DNA-binding</keyword>
<dbReference type="PANTHER" id="PTHR33164:SF99">
    <property type="entry name" value="MARR FAMILY REGULATORY PROTEIN"/>
    <property type="match status" value="1"/>
</dbReference>
<dbReference type="GO" id="GO:0006950">
    <property type="term" value="P:response to stress"/>
    <property type="evidence" value="ECO:0007669"/>
    <property type="project" value="TreeGrafter"/>
</dbReference>
<dbReference type="OrthoDB" id="9790052at2"/>
<dbReference type="InterPro" id="IPR039422">
    <property type="entry name" value="MarR/SlyA-like"/>
</dbReference>
<evidence type="ECO:0000256" key="1">
    <source>
        <dbReference type="ARBA" id="ARBA00023125"/>
    </source>
</evidence>
<evidence type="ECO:0000259" key="2">
    <source>
        <dbReference type="PROSITE" id="PS50995"/>
    </source>
</evidence>
<proteinExistence type="predicted"/>
<dbReference type="Gene3D" id="1.10.10.10">
    <property type="entry name" value="Winged helix-like DNA-binding domain superfamily/Winged helix DNA-binding domain"/>
    <property type="match status" value="1"/>
</dbReference>
<dbReference type="InterPro" id="IPR036390">
    <property type="entry name" value="WH_DNA-bd_sf"/>
</dbReference>
<name>A0A1I0H499_9BACI</name>
<evidence type="ECO:0000313" key="3">
    <source>
        <dbReference type="EMBL" id="SET77634.1"/>
    </source>
</evidence>
<dbReference type="SMART" id="SM00347">
    <property type="entry name" value="HTH_MARR"/>
    <property type="match status" value="1"/>
</dbReference>
<feature type="domain" description="HTH marR-type" evidence="2">
    <location>
        <begin position="10"/>
        <end position="142"/>
    </location>
</feature>
<dbReference type="InterPro" id="IPR000835">
    <property type="entry name" value="HTH_MarR-typ"/>
</dbReference>
<dbReference type="PRINTS" id="PR00598">
    <property type="entry name" value="HTHMARR"/>
</dbReference>
<evidence type="ECO:0000313" key="4">
    <source>
        <dbReference type="Proteomes" id="UP000199095"/>
    </source>
</evidence>
<dbReference type="STRING" id="237682.SAMN05421676_10816"/>
<dbReference type="AlphaFoldDB" id="A0A1I0H499"/>
<dbReference type="GO" id="GO:0003700">
    <property type="term" value="F:DNA-binding transcription factor activity"/>
    <property type="evidence" value="ECO:0007669"/>
    <property type="project" value="InterPro"/>
</dbReference>
<keyword evidence="4" id="KW-1185">Reference proteome</keyword>
<dbReference type="Proteomes" id="UP000199095">
    <property type="component" value="Unassembled WGS sequence"/>
</dbReference>
<gene>
    <name evidence="3" type="ORF">SAMN05421676_10816</name>
</gene>
<dbReference type="GO" id="GO:0003677">
    <property type="term" value="F:DNA binding"/>
    <property type="evidence" value="ECO:0007669"/>
    <property type="project" value="UniProtKB-KW"/>
</dbReference>
<dbReference type="InterPro" id="IPR036388">
    <property type="entry name" value="WH-like_DNA-bd_sf"/>
</dbReference>
<dbReference type="SUPFAM" id="SSF46785">
    <property type="entry name" value="Winged helix' DNA-binding domain"/>
    <property type="match status" value="1"/>
</dbReference>